<dbReference type="Gene3D" id="1.20.1440.20">
    <property type="entry name" value="LemA-like domain"/>
    <property type="match status" value="1"/>
</dbReference>
<comment type="subcellular location">
    <subcellularLocation>
        <location evidence="1">Membrane</location>
        <topology evidence="1">Single-pass membrane protein</topology>
    </subcellularLocation>
</comment>
<dbReference type="GO" id="GO:0016020">
    <property type="term" value="C:membrane"/>
    <property type="evidence" value="ECO:0007669"/>
    <property type="project" value="UniProtKB-SubCell"/>
</dbReference>
<evidence type="ECO:0000313" key="7">
    <source>
        <dbReference type="Proteomes" id="UP000589716"/>
    </source>
</evidence>
<dbReference type="EMBL" id="JACCKX010000001">
    <property type="protein sequence ID" value="NZA01662.1"/>
    <property type="molecule type" value="Genomic_DNA"/>
</dbReference>
<evidence type="ECO:0000256" key="5">
    <source>
        <dbReference type="ARBA" id="ARBA00023136"/>
    </source>
</evidence>
<evidence type="ECO:0000256" key="2">
    <source>
        <dbReference type="ARBA" id="ARBA00008854"/>
    </source>
</evidence>
<reference evidence="6 7" key="1">
    <citation type="submission" date="2020-07" db="EMBL/GenBank/DDBJ databases">
        <authorList>
            <person name="Maaloum M."/>
        </authorList>
    </citation>
    <scope>NUCLEOTIDE SEQUENCE [LARGE SCALE GENOMIC DNA]</scope>
    <source>
        <strain evidence="6 7">GCS-AN-3</strain>
    </source>
</reference>
<proteinExistence type="inferred from homology"/>
<dbReference type="InterPro" id="IPR023353">
    <property type="entry name" value="LemA-like_dom_sf"/>
</dbReference>
<keyword evidence="4" id="KW-1133">Transmembrane helix</keyword>
<evidence type="ECO:0000313" key="6">
    <source>
        <dbReference type="EMBL" id="NZA01662.1"/>
    </source>
</evidence>
<keyword evidence="5" id="KW-0472">Membrane</keyword>
<organism evidence="6 7">
    <name type="scientific">Ottowia beijingensis</name>
    <dbReference type="NCBI Taxonomy" id="1207057"/>
    <lineage>
        <taxon>Bacteria</taxon>
        <taxon>Pseudomonadati</taxon>
        <taxon>Pseudomonadota</taxon>
        <taxon>Betaproteobacteria</taxon>
        <taxon>Burkholderiales</taxon>
        <taxon>Comamonadaceae</taxon>
        <taxon>Ottowia</taxon>
    </lineage>
</organism>
<evidence type="ECO:0000256" key="4">
    <source>
        <dbReference type="ARBA" id="ARBA00022989"/>
    </source>
</evidence>
<dbReference type="AlphaFoldDB" id="A0A853IN12"/>
<gene>
    <name evidence="6" type="ORF">H0I39_07650</name>
</gene>
<name>A0A853IN12_9BURK</name>
<dbReference type="SUPFAM" id="SSF140478">
    <property type="entry name" value="LemA-like"/>
    <property type="match status" value="1"/>
</dbReference>
<accession>A0A853IN12</accession>
<evidence type="ECO:0000256" key="3">
    <source>
        <dbReference type="ARBA" id="ARBA00022692"/>
    </source>
</evidence>
<sequence>MFSFSLWFWALLALLFFWAIGAYNRLVRLRSAVVKAFAVLDEQLVRQLVWVQGCLPEAMRGGAVTAPGELQDEVTAAWARLHAASEQFAVALAQARAQPIDVPGMASLVMAHEALRTAWASALADAVPPDAVPSAERLQSRWMRLLHQSLPLRTAFNDAAQAYNQAIAQFPAAVVARLFGFRPAGTVTRLAEGR</sequence>
<keyword evidence="7" id="KW-1185">Reference proteome</keyword>
<dbReference type="Pfam" id="PF04011">
    <property type="entry name" value="LemA"/>
    <property type="match status" value="1"/>
</dbReference>
<dbReference type="RefSeq" id="WP_180550104.1">
    <property type="nucleotide sequence ID" value="NZ_DAIPTI010000111.1"/>
</dbReference>
<comment type="caution">
    <text evidence="6">The sequence shown here is derived from an EMBL/GenBank/DDBJ whole genome shotgun (WGS) entry which is preliminary data.</text>
</comment>
<protein>
    <submittedName>
        <fullName evidence="6">LemA family protein</fullName>
    </submittedName>
</protein>
<dbReference type="InterPro" id="IPR007156">
    <property type="entry name" value="MamQ_LemA"/>
</dbReference>
<dbReference type="Proteomes" id="UP000589716">
    <property type="component" value="Unassembled WGS sequence"/>
</dbReference>
<evidence type="ECO:0000256" key="1">
    <source>
        <dbReference type="ARBA" id="ARBA00004167"/>
    </source>
</evidence>
<comment type="similarity">
    <text evidence="2">Belongs to the LemA family.</text>
</comment>
<dbReference type="PANTHER" id="PTHR34478:SF1">
    <property type="entry name" value="PROTEIN LEMA"/>
    <property type="match status" value="1"/>
</dbReference>
<dbReference type="PANTHER" id="PTHR34478">
    <property type="entry name" value="PROTEIN LEMA"/>
    <property type="match status" value="1"/>
</dbReference>
<keyword evidence="3" id="KW-0812">Transmembrane</keyword>